<dbReference type="Proteomes" id="UP001500466">
    <property type="component" value="Unassembled WGS sequence"/>
</dbReference>
<reference evidence="16" key="1">
    <citation type="journal article" date="2019" name="Int. J. Syst. Evol. Microbiol.">
        <title>The Global Catalogue of Microorganisms (GCM) 10K type strain sequencing project: providing services to taxonomists for standard genome sequencing and annotation.</title>
        <authorList>
            <consortium name="The Broad Institute Genomics Platform"/>
            <consortium name="The Broad Institute Genome Sequencing Center for Infectious Disease"/>
            <person name="Wu L."/>
            <person name="Ma J."/>
        </authorList>
    </citation>
    <scope>NUCLEOTIDE SEQUENCE [LARGE SCALE GENOMIC DNA]</scope>
    <source>
        <strain evidence="16">JCM 17986</strain>
    </source>
</reference>
<evidence type="ECO:0000256" key="6">
    <source>
        <dbReference type="ARBA" id="ARBA00022692"/>
    </source>
</evidence>
<feature type="compositionally biased region" description="Basic and acidic residues" evidence="11">
    <location>
        <begin position="138"/>
        <end position="161"/>
    </location>
</feature>
<keyword evidence="7 15" id="KW-0418">Kinase</keyword>
<name>A0ABP9GTU9_9ACTN</name>
<dbReference type="SMART" id="SM00388">
    <property type="entry name" value="HisKA"/>
    <property type="match status" value="1"/>
</dbReference>
<keyword evidence="6 12" id="KW-0812">Transmembrane</keyword>
<keyword evidence="9" id="KW-0902">Two-component regulatory system</keyword>
<accession>A0ABP9GTU9</accession>
<dbReference type="CDD" id="cd00075">
    <property type="entry name" value="HATPase"/>
    <property type="match status" value="1"/>
</dbReference>
<feature type="compositionally biased region" description="Gly residues" evidence="11">
    <location>
        <begin position="97"/>
        <end position="113"/>
    </location>
</feature>
<dbReference type="InterPro" id="IPR050428">
    <property type="entry name" value="TCS_sensor_his_kinase"/>
</dbReference>
<feature type="transmembrane region" description="Helical" evidence="12">
    <location>
        <begin position="214"/>
        <end position="237"/>
    </location>
</feature>
<dbReference type="SMART" id="SM00304">
    <property type="entry name" value="HAMP"/>
    <property type="match status" value="1"/>
</dbReference>
<evidence type="ECO:0000256" key="2">
    <source>
        <dbReference type="ARBA" id="ARBA00004236"/>
    </source>
</evidence>
<gene>
    <name evidence="15" type="ORF">GCM10023205_10420</name>
</gene>
<dbReference type="PANTHER" id="PTHR45436">
    <property type="entry name" value="SENSOR HISTIDINE KINASE YKOH"/>
    <property type="match status" value="1"/>
</dbReference>
<comment type="caution">
    <text evidence="15">The sequence shown here is derived from an EMBL/GenBank/DDBJ whole genome shotgun (WGS) entry which is preliminary data.</text>
</comment>
<dbReference type="InterPro" id="IPR036097">
    <property type="entry name" value="HisK_dim/P_sf"/>
</dbReference>
<evidence type="ECO:0000256" key="10">
    <source>
        <dbReference type="ARBA" id="ARBA00023136"/>
    </source>
</evidence>
<dbReference type="Gene3D" id="6.10.340.10">
    <property type="match status" value="1"/>
</dbReference>
<keyword evidence="4" id="KW-0597">Phosphoprotein</keyword>
<proteinExistence type="predicted"/>
<feature type="region of interest" description="Disordered" evidence="11">
    <location>
        <begin position="74"/>
        <end position="121"/>
    </location>
</feature>
<dbReference type="InterPro" id="IPR005467">
    <property type="entry name" value="His_kinase_dom"/>
</dbReference>
<dbReference type="Gene3D" id="1.10.287.130">
    <property type="match status" value="1"/>
</dbReference>
<dbReference type="InterPro" id="IPR003660">
    <property type="entry name" value="HAMP_dom"/>
</dbReference>
<evidence type="ECO:0000259" key="13">
    <source>
        <dbReference type="PROSITE" id="PS50109"/>
    </source>
</evidence>
<keyword evidence="10 12" id="KW-0472">Membrane</keyword>
<organism evidence="15 16">
    <name type="scientific">Yinghuangia aomiensis</name>
    <dbReference type="NCBI Taxonomy" id="676205"/>
    <lineage>
        <taxon>Bacteria</taxon>
        <taxon>Bacillati</taxon>
        <taxon>Actinomycetota</taxon>
        <taxon>Actinomycetes</taxon>
        <taxon>Kitasatosporales</taxon>
        <taxon>Streptomycetaceae</taxon>
        <taxon>Yinghuangia</taxon>
    </lineage>
</organism>
<dbReference type="InterPro" id="IPR036890">
    <property type="entry name" value="HATPase_C_sf"/>
</dbReference>
<evidence type="ECO:0000313" key="15">
    <source>
        <dbReference type="EMBL" id="GAA4951474.1"/>
    </source>
</evidence>
<evidence type="ECO:0000256" key="12">
    <source>
        <dbReference type="SAM" id="Phobius"/>
    </source>
</evidence>
<evidence type="ECO:0000256" key="7">
    <source>
        <dbReference type="ARBA" id="ARBA00022777"/>
    </source>
</evidence>
<feature type="region of interest" description="Disordered" evidence="11">
    <location>
        <begin position="136"/>
        <end position="161"/>
    </location>
</feature>
<protein>
    <recommendedName>
        <fullName evidence="3">histidine kinase</fullName>
        <ecNumber evidence="3">2.7.13.3</ecNumber>
    </recommendedName>
</protein>
<dbReference type="SMART" id="SM00387">
    <property type="entry name" value="HATPase_c"/>
    <property type="match status" value="1"/>
</dbReference>
<comment type="catalytic activity">
    <reaction evidence="1">
        <text>ATP + protein L-histidine = ADP + protein N-phospho-L-histidine.</text>
        <dbReference type="EC" id="2.7.13.3"/>
    </reaction>
</comment>
<evidence type="ECO:0000256" key="3">
    <source>
        <dbReference type="ARBA" id="ARBA00012438"/>
    </source>
</evidence>
<dbReference type="PROSITE" id="PS50885">
    <property type="entry name" value="HAMP"/>
    <property type="match status" value="1"/>
</dbReference>
<dbReference type="Pfam" id="PF00512">
    <property type="entry name" value="HisKA"/>
    <property type="match status" value="1"/>
</dbReference>
<dbReference type="PANTHER" id="PTHR45436:SF5">
    <property type="entry name" value="SENSOR HISTIDINE KINASE TRCS"/>
    <property type="match status" value="1"/>
</dbReference>
<sequence>MPPPPASSRARGRFRRGLGRVRPNRFSLRSRVLTTAIALVACALAVSATFVTGALRGYLTDQVDRQLETAARQLSHAGGDRTVEGPGGSGVSTSGSGTVGPGSGTGTGGGTGSGTLFPRPRVNVLPSRVVAEYLNEDGTTRDRLRSPGSEAEKGPRLPRLDGAAVRDRDRAPFEARSAEGEGRWRVIAVPMSNGNGSVVVATSLHDVDATVARMDMLCLVVGLVSIAVLGGVGWFAIRASLRPLRRIEETAAAIAAGDLSHRVPVPVTGTEVGRLSGSLNGMLAQIESGFAARAESEARMRRFVADAGHELRTPLASVRGFAELYRMGALSDPDEVARTMRRIEDEAVRMGGLVEDLLQLARLDEQRPLRLEPLDLRVLAGDAVHDIETLAADRPVTLSGRDGRPARAVVVPGDEARLRQVVGNLVTNALKHTPPGTAIHIVVDTEGGYGYVEVADEGPGLDEVHAARVFERFYRVDSSRSRGTGGGSGLGLAIVDALVTRHGGQVELRSEAGRGAAFRVLLPLVAPS</sequence>
<dbReference type="Gene3D" id="3.30.565.10">
    <property type="entry name" value="Histidine kinase-like ATPase, C-terminal domain"/>
    <property type="match status" value="1"/>
</dbReference>
<evidence type="ECO:0000256" key="5">
    <source>
        <dbReference type="ARBA" id="ARBA00022679"/>
    </source>
</evidence>
<keyword evidence="5" id="KW-0808">Transferase</keyword>
<dbReference type="CDD" id="cd00082">
    <property type="entry name" value="HisKA"/>
    <property type="match status" value="1"/>
</dbReference>
<evidence type="ECO:0000313" key="16">
    <source>
        <dbReference type="Proteomes" id="UP001500466"/>
    </source>
</evidence>
<dbReference type="SUPFAM" id="SSF47384">
    <property type="entry name" value="Homodimeric domain of signal transducing histidine kinase"/>
    <property type="match status" value="1"/>
</dbReference>
<dbReference type="Pfam" id="PF02518">
    <property type="entry name" value="HATPase_c"/>
    <property type="match status" value="1"/>
</dbReference>
<evidence type="ECO:0000256" key="4">
    <source>
        <dbReference type="ARBA" id="ARBA00022553"/>
    </source>
</evidence>
<dbReference type="InterPro" id="IPR003594">
    <property type="entry name" value="HATPase_dom"/>
</dbReference>
<dbReference type="PROSITE" id="PS50109">
    <property type="entry name" value="HIS_KIN"/>
    <property type="match status" value="1"/>
</dbReference>
<dbReference type="InterPro" id="IPR003661">
    <property type="entry name" value="HisK_dim/P_dom"/>
</dbReference>
<dbReference type="EC" id="2.7.13.3" evidence="3"/>
<dbReference type="SUPFAM" id="SSF158472">
    <property type="entry name" value="HAMP domain-like"/>
    <property type="match status" value="1"/>
</dbReference>
<keyword evidence="16" id="KW-1185">Reference proteome</keyword>
<dbReference type="EMBL" id="BAABHS010000003">
    <property type="protein sequence ID" value="GAA4951474.1"/>
    <property type="molecule type" value="Genomic_DNA"/>
</dbReference>
<feature type="domain" description="HAMP" evidence="14">
    <location>
        <begin position="238"/>
        <end position="291"/>
    </location>
</feature>
<feature type="domain" description="Histidine kinase" evidence="13">
    <location>
        <begin position="306"/>
        <end position="526"/>
    </location>
</feature>
<evidence type="ECO:0000259" key="14">
    <source>
        <dbReference type="PROSITE" id="PS50885"/>
    </source>
</evidence>
<evidence type="ECO:0000256" key="9">
    <source>
        <dbReference type="ARBA" id="ARBA00023012"/>
    </source>
</evidence>
<dbReference type="Pfam" id="PF00672">
    <property type="entry name" value="HAMP"/>
    <property type="match status" value="1"/>
</dbReference>
<evidence type="ECO:0000256" key="1">
    <source>
        <dbReference type="ARBA" id="ARBA00000085"/>
    </source>
</evidence>
<keyword evidence="8 12" id="KW-1133">Transmembrane helix</keyword>
<dbReference type="CDD" id="cd06225">
    <property type="entry name" value="HAMP"/>
    <property type="match status" value="1"/>
</dbReference>
<dbReference type="PRINTS" id="PR00344">
    <property type="entry name" value="BCTRLSENSOR"/>
</dbReference>
<dbReference type="InterPro" id="IPR004358">
    <property type="entry name" value="Sig_transdc_His_kin-like_C"/>
</dbReference>
<evidence type="ECO:0000256" key="8">
    <source>
        <dbReference type="ARBA" id="ARBA00022989"/>
    </source>
</evidence>
<comment type="subcellular location">
    <subcellularLocation>
        <location evidence="2">Cell membrane</location>
    </subcellularLocation>
</comment>
<dbReference type="SUPFAM" id="SSF55874">
    <property type="entry name" value="ATPase domain of HSP90 chaperone/DNA topoisomerase II/histidine kinase"/>
    <property type="match status" value="1"/>
</dbReference>
<evidence type="ECO:0000256" key="11">
    <source>
        <dbReference type="SAM" id="MobiDB-lite"/>
    </source>
</evidence>
<dbReference type="GO" id="GO:0016301">
    <property type="term" value="F:kinase activity"/>
    <property type="evidence" value="ECO:0007669"/>
    <property type="project" value="UniProtKB-KW"/>
</dbReference>